<name>A9GCX0_SORC5</name>
<proteinExistence type="predicted"/>
<accession>A9GCX0</accession>
<evidence type="ECO:0000313" key="2">
    <source>
        <dbReference type="Proteomes" id="UP000002139"/>
    </source>
</evidence>
<dbReference type="Proteomes" id="UP000002139">
    <property type="component" value="Chromosome"/>
</dbReference>
<dbReference type="EMBL" id="AM746676">
    <property type="protein sequence ID" value="CAN99280.1"/>
    <property type="molecule type" value="Genomic_DNA"/>
</dbReference>
<dbReference type="AlphaFoldDB" id="A9GCX0"/>
<gene>
    <name evidence="1" type="ordered locus">sce9108</name>
</gene>
<protein>
    <submittedName>
        <fullName evidence="1">Uncharacterized protein</fullName>
    </submittedName>
</protein>
<dbReference type="PROSITE" id="PS51257">
    <property type="entry name" value="PROKAR_LIPOPROTEIN"/>
    <property type="match status" value="1"/>
</dbReference>
<dbReference type="HOGENOM" id="CLU_688685_0_0_7"/>
<dbReference type="RefSeq" id="WP_012241716.1">
    <property type="nucleotide sequence ID" value="NC_010162.1"/>
</dbReference>
<organism evidence="1 2">
    <name type="scientific">Sorangium cellulosum (strain So ce56)</name>
    <name type="common">Polyangium cellulosum (strain So ce56)</name>
    <dbReference type="NCBI Taxonomy" id="448385"/>
    <lineage>
        <taxon>Bacteria</taxon>
        <taxon>Pseudomonadati</taxon>
        <taxon>Myxococcota</taxon>
        <taxon>Polyangia</taxon>
        <taxon>Polyangiales</taxon>
        <taxon>Polyangiaceae</taxon>
        <taxon>Sorangium</taxon>
    </lineage>
</organism>
<sequence length="400" mass="43628">MKGTVITAGSNKWLSLGLLLMNSLTGCLDAAPDESIGSVDGALSLEPTGDPAGYGAIVGVSGNPDGILKCVKSDRGPWNSTEGGLIEFYVDGEFFTSVEYAPQPKQGGTLYEVLANKSVFTMVQGGKHTAQCIAYPYEDGLLGSPSLGFESCGAYACARSKVWGFRVMDVSKKPGYCKDGFPGKGNGVRDNIAENCGSRPSTVYEKILDVPHYSQDQPCWCSVTIVEMWSDCLNGSEWRASHQSDLAAEYGIPSTRCPNTGDGMNVHELAAAVEAETSHWMKRDKTASEEAFARTIVEQVNDGKPVAVVGYTRYKHKDHAANQHWYLVRGFRNTTEKFSASLSNIDCFYVHDSVYGSDIDYIYSTSPDVCVGTEQFFDEFLSKSNGQYYLVREKNGIFDN</sequence>
<dbReference type="KEGG" id="scl:sce9108"/>
<keyword evidence="2" id="KW-1185">Reference proteome</keyword>
<reference evidence="1 2" key="1">
    <citation type="journal article" date="2007" name="Nat. Biotechnol.">
        <title>Complete genome sequence of the myxobacterium Sorangium cellulosum.</title>
        <authorList>
            <person name="Schneiker S."/>
            <person name="Perlova O."/>
            <person name="Kaiser O."/>
            <person name="Gerth K."/>
            <person name="Alici A."/>
            <person name="Altmeyer M.O."/>
            <person name="Bartels D."/>
            <person name="Bekel T."/>
            <person name="Beyer S."/>
            <person name="Bode E."/>
            <person name="Bode H.B."/>
            <person name="Bolten C.J."/>
            <person name="Choudhuri J.V."/>
            <person name="Doss S."/>
            <person name="Elnakady Y.A."/>
            <person name="Frank B."/>
            <person name="Gaigalat L."/>
            <person name="Goesmann A."/>
            <person name="Groeger C."/>
            <person name="Gross F."/>
            <person name="Jelsbak L."/>
            <person name="Jelsbak L."/>
            <person name="Kalinowski J."/>
            <person name="Kegler C."/>
            <person name="Knauber T."/>
            <person name="Konietzny S."/>
            <person name="Kopp M."/>
            <person name="Krause L."/>
            <person name="Krug D."/>
            <person name="Linke B."/>
            <person name="Mahmud T."/>
            <person name="Martinez-Arias R."/>
            <person name="McHardy A.C."/>
            <person name="Merai M."/>
            <person name="Meyer F."/>
            <person name="Mormann S."/>
            <person name="Munoz-Dorado J."/>
            <person name="Perez J."/>
            <person name="Pradella S."/>
            <person name="Rachid S."/>
            <person name="Raddatz G."/>
            <person name="Rosenau F."/>
            <person name="Rueckert C."/>
            <person name="Sasse F."/>
            <person name="Scharfe M."/>
            <person name="Schuster S.C."/>
            <person name="Suen G."/>
            <person name="Treuner-Lange A."/>
            <person name="Velicer G.J."/>
            <person name="Vorholter F.-J."/>
            <person name="Weissman K.J."/>
            <person name="Welch R.D."/>
            <person name="Wenzel S.C."/>
            <person name="Whitworth D.E."/>
            <person name="Wilhelm S."/>
            <person name="Wittmann C."/>
            <person name="Bloecker H."/>
            <person name="Puehler A."/>
            <person name="Mueller R."/>
        </authorList>
    </citation>
    <scope>NUCLEOTIDE SEQUENCE [LARGE SCALE GENOMIC DNA]</scope>
    <source>
        <strain evidence="2">So ce56</strain>
    </source>
</reference>
<evidence type="ECO:0000313" key="1">
    <source>
        <dbReference type="EMBL" id="CAN99280.1"/>
    </source>
</evidence>